<dbReference type="InterPro" id="IPR014729">
    <property type="entry name" value="Rossmann-like_a/b/a_fold"/>
</dbReference>
<comment type="catalytic activity">
    <reaction evidence="9">
        <text>tRNA(Cys) + L-cysteine + ATP = L-cysteinyl-tRNA(Cys) + AMP + diphosphate</text>
        <dbReference type="Rhea" id="RHEA:17773"/>
        <dbReference type="Rhea" id="RHEA-COMP:9661"/>
        <dbReference type="Rhea" id="RHEA-COMP:9679"/>
        <dbReference type="ChEBI" id="CHEBI:30616"/>
        <dbReference type="ChEBI" id="CHEBI:33019"/>
        <dbReference type="ChEBI" id="CHEBI:35235"/>
        <dbReference type="ChEBI" id="CHEBI:78442"/>
        <dbReference type="ChEBI" id="CHEBI:78517"/>
        <dbReference type="ChEBI" id="CHEBI:456215"/>
        <dbReference type="EC" id="6.1.1.16"/>
    </reaction>
</comment>
<feature type="short sequence motif" description="'HIGH' region" evidence="9">
    <location>
        <begin position="39"/>
        <end position="49"/>
    </location>
</feature>
<comment type="subcellular location">
    <subcellularLocation>
        <location evidence="9">Cytoplasm</location>
    </subcellularLocation>
</comment>
<keyword evidence="7 9" id="KW-0648">Protein biosynthesis</keyword>
<dbReference type="AlphaFoldDB" id="A0A1G2NGF6"/>
<dbReference type="SUPFAM" id="SSF47323">
    <property type="entry name" value="Anticodon-binding domain of a subclass of class I aminoacyl-tRNA synthetases"/>
    <property type="match status" value="1"/>
</dbReference>
<dbReference type="GO" id="GO:0006423">
    <property type="term" value="P:cysteinyl-tRNA aminoacylation"/>
    <property type="evidence" value="ECO:0007669"/>
    <property type="project" value="UniProtKB-UniRule"/>
</dbReference>
<feature type="binding site" evidence="9">
    <location>
        <position position="255"/>
    </location>
    <ligand>
        <name>Zn(2+)</name>
        <dbReference type="ChEBI" id="CHEBI:29105"/>
    </ligand>
</feature>
<sequence>MIFDFFRRKPIFFYNTLVKSKERFRHPKRKAVRLYHCGPTVYDNAHIGNLRSYVFSDTLRRALEINGYRTEQVINITDVGHLSSDADEGEDKMTKSLARSGKTLTLDNMYALGTFYMNAFIKDLEALNILMPHFMPRASEHIAEDIELISRLEKKGFIYKTEHGVYFDTSKDKDYGKLGGIDVDVKVMHSRLQSTEKKASRDFAVWKFSKDAIGWESPWGKGYPGWHIECSVMAMHYLGKTIDIHTGGQDHIPIHHNNEIAQSESATGRTFAKIWMHNAFLTISDGKMSKSAGNFLTLDELEENGVSPLGYRMWLLQASYRSPMNLSWEALSSAEDSYTKLLNFVSALPSPHGTPDKKIVGDFIRDVNDDLNTAKAISKLWATIHDTSLAPDLKHATILEMDKVLGLKLREAREILRARASRVPADVIALAEEREEARKNKNWQHSDVLRIAIEQKGYTVEDRADGYKLQKNPQCRLF</sequence>
<keyword evidence="9" id="KW-0963">Cytoplasm</keyword>
<dbReference type="GO" id="GO:0005829">
    <property type="term" value="C:cytosol"/>
    <property type="evidence" value="ECO:0007669"/>
    <property type="project" value="TreeGrafter"/>
</dbReference>
<evidence type="ECO:0000256" key="5">
    <source>
        <dbReference type="ARBA" id="ARBA00022833"/>
    </source>
</evidence>
<dbReference type="CDD" id="cd00672">
    <property type="entry name" value="CysRS_core"/>
    <property type="match status" value="1"/>
</dbReference>
<dbReference type="PANTHER" id="PTHR10890">
    <property type="entry name" value="CYSTEINYL-TRNA SYNTHETASE"/>
    <property type="match status" value="1"/>
</dbReference>
<dbReference type="InterPro" id="IPR024909">
    <property type="entry name" value="Cys-tRNA/MSH_ligase"/>
</dbReference>
<keyword evidence="4 9" id="KW-0547">Nucleotide-binding</keyword>
<organism evidence="11 12">
    <name type="scientific">Candidatus Taylorbacteria bacterium RIFCSPLOWO2_01_FULL_45_15b</name>
    <dbReference type="NCBI Taxonomy" id="1802319"/>
    <lineage>
        <taxon>Bacteria</taxon>
        <taxon>Candidatus Tayloriibacteriota</taxon>
    </lineage>
</organism>
<dbReference type="NCBIfam" id="TIGR00435">
    <property type="entry name" value="cysS"/>
    <property type="match status" value="1"/>
</dbReference>
<gene>
    <name evidence="9" type="primary">cysS</name>
    <name evidence="11" type="ORF">A2928_03495</name>
</gene>
<feature type="binding site" evidence="9">
    <location>
        <position position="290"/>
    </location>
    <ligand>
        <name>ATP</name>
        <dbReference type="ChEBI" id="CHEBI:30616"/>
    </ligand>
</feature>
<evidence type="ECO:0000256" key="9">
    <source>
        <dbReference type="HAMAP-Rule" id="MF_00041"/>
    </source>
</evidence>
<evidence type="ECO:0000256" key="8">
    <source>
        <dbReference type="ARBA" id="ARBA00023146"/>
    </source>
</evidence>
<protein>
    <recommendedName>
        <fullName evidence="9">Cysteine--tRNA ligase</fullName>
        <ecNumber evidence="9">6.1.1.16</ecNumber>
    </recommendedName>
    <alternativeName>
        <fullName evidence="9">Cysteinyl-tRNA synthetase</fullName>
        <shortName evidence="9">CysRS</shortName>
    </alternativeName>
</protein>
<proteinExistence type="inferred from homology"/>
<dbReference type="EC" id="6.1.1.16" evidence="9"/>
<dbReference type="InterPro" id="IPR032678">
    <property type="entry name" value="tRNA-synt_1_cat_dom"/>
</dbReference>
<keyword evidence="8 9" id="KW-0030">Aminoacyl-tRNA synthetase</keyword>
<comment type="subunit">
    <text evidence="1 9">Monomer.</text>
</comment>
<dbReference type="Gene3D" id="3.40.50.620">
    <property type="entry name" value="HUPs"/>
    <property type="match status" value="1"/>
</dbReference>
<comment type="cofactor">
    <cofactor evidence="9">
        <name>Zn(2+)</name>
        <dbReference type="ChEBI" id="CHEBI:29105"/>
    </cofactor>
    <text evidence="9">Binds 1 zinc ion per subunit.</text>
</comment>
<keyword evidence="6 9" id="KW-0067">ATP-binding</keyword>
<evidence type="ECO:0000313" key="11">
    <source>
        <dbReference type="EMBL" id="OHA34481.1"/>
    </source>
</evidence>
<dbReference type="GO" id="GO:0005524">
    <property type="term" value="F:ATP binding"/>
    <property type="evidence" value="ECO:0007669"/>
    <property type="project" value="UniProtKB-UniRule"/>
</dbReference>
<accession>A0A1G2NGF6</accession>
<dbReference type="InterPro" id="IPR009080">
    <property type="entry name" value="tRNAsynth_Ia_anticodon-bd"/>
</dbReference>
<feature type="binding site" evidence="9">
    <location>
        <position position="37"/>
    </location>
    <ligand>
        <name>Zn(2+)</name>
        <dbReference type="ChEBI" id="CHEBI:29105"/>
    </ligand>
</feature>
<evidence type="ECO:0000256" key="2">
    <source>
        <dbReference type="ARBA" id="ARBA00022598"/>
    </source>
</evidence>
<dbReference type="EMBL" id="MHRX01000011">
    <property type="protein sequence ID" value="OHA34481.1"/>
    <property type="molecule type" value="Genomic_DNA"/>
</dbReference>
<comment type="caution">
    <text evidence="11">The sequence shown here is derived from an EMBL/GenBank/DDBJ whole genome shotgun (WGS) entry which is preliminary data.</text>
</comment>
<evidence type="ECO:0000256" key="4">
    <source>
        <dbReference type="ARBA" id="ARBA00022741"/>
    </source>
</evidence>
<feature type="binding site" evidence="9">
    <location>
        <position position="230"/>
    </location>
    <ligand>
        <name>Zn(2+)</name>
        <dbReference type="ChEBI" id="CHEBI:29105"/>
    </ligand>
</feature>
<feature type="domain" description="tRNA synthetases class I catalytic" evidence="10">
    <location>
        <begin position="28"/>
        <end position="334"/>
    </location>
</feature>
<feature type="short sequence motif" description="'KMSKS' region" evidence="9">
    <location>
        <begin position="287"/>
        <end position="291"/>
    </location>
</feature>
<feature type="binding site" evidence="9">
    <location>
        <position position="259"/>
    </location>
    <ligand>
        <name>Zn(2+)</name>
        <dbReference type="ChEBI" id="CHEBI:29105"/>
    </ligand>
</feature>
<dbReference type="HAMAP" id="MF_00041">
    <property type="entry name" value="Cys_tRNA_synth"/>
    <property type="match status" value="1"/>
</dbReference>
<evidence type="ECO:0000313" key="12">
    <source>
        <dbReference type="Proteomes" id="UP000176221"/>
    </source>
</evidence>
<dbReference type="GO" id="GO:0008270">
    <property type="term" value="F:zinc ion binding"/>
    <property type="evidence" value="ECO:0007669"/>
    <property type="project" value="UniProtKB-UniRule"/>
</dbReference>
<reference evidence="11 12" key="1">
    <citation type="journal article" date="2016" name="Nat. Commun.">
        <title>Thousands of microbial genomes shed light on interconnected biogeochemical processes in an aquifer system.</title>
        <authorList>
            <person name="Anantharaman K."/>
            <person name="Brown C.T."/>
            <person name="Hug L.A."/>
            <person name="Sharon I."/>
            <person name="Castelle C.J."/>
            <person name="Probst A.J."/>
            <person name="Thomas B.C."/>
            <person name="Singh A."/>
            <person name="Wilkins M.J."/>
            <person name="Karaoz U."/>
            <person name="Brodie E.L."/>
            <person name="Williams K.H."/>
            <person name="Hubbard S.S."/>
            <person name="Banfield J.F."/>
        </authorList>
    </citation>
    <scope>NUCLEOTIDE SEQUENCE [LARGE SCALE GENOMIC DNA]</scope>
</reference>
<evidence type="ECO:0000256" key="7">
    <source>
        <dbReference type="ARBA" id="ARBA00022917"/>
    </source>
</evidence>
<dbReference type="STRING" id="1802319.A2928_03495"/>
<keyword evidence="2 9" id="KW-0436">Ligase</keyword>
<dbReference type="Gene3D" id="1.20.120.1910">
    <property type="entry name" value="Cysteine-tRNA ligase, C-terminal anti-codon recognition domain"/>
    <property type="match status" value="1"/>
</dbReference>
<evidence type="ECO:0000256" key="3">
    <source>
        <dbReference type="ARBA" id="ARBA00022723"/>
    </source>
</evidence>
<dbReference type="GO" id="GO:0004817">
    <property type="term" value="F:cysteine-tRNA ligase activity"/>
    <property type="evidence" value="ECO:0007669"/>
    <property type="project" value="UniProtKB-UniRule"/>
</dbReference>
<comment type="similarity">
    <text evidence="9">Belongs to the class-I aminoacyl-tRNA synthetase family.</text>
</comment>
<keyword evidence="3 9" id="KW-0479">Metal-binding</keyword>
<keyword evidence="5 9" id="KW-0862">Zinc</keyword>
<evidence type="ECO:0000259" key="10">
    <source>
        <dbReference type="Pfam" id="PF01406"/>
    </source>
</evidence>
<name>A0A1G2NGF6_9BACT</name>
<dbReference type="PANTHER" id="PTHR10890:SF3">
    <property type="entry name" value="CYSTEINE--TRNA LIGASE, CYTOPLASMIC"/>
    <property type="match status" value="1"/>
</dbReference>
<evidence type="ECO:0000256" key="6">
    <source>
        <dbReference type="ARBA" id="ARBA00022840"/>
    </source>
</evidence>
<evidence type="ECO:0000256" key="1">
    <source>
        <dbReference type="ARBA" id="ARBA00011245"/>
    </source>
</evidence>
<dbReference type="PRINTS" id="PR00983">
    <property type="entry name" value="TRNASYNTHCYS"/>
</dbReference>
<dbReference type="InterPro" id="IPR015803">
    <property type="entry name" value="Cys-tRNA-ligase"/>
</dbReference>
<dbReference type="SUPFAM" id="SSF52374">
    <property type="entry name" value="Nucleotidylyl transferase"/>
    <property type="match status" value="1"/>
</dbReference>
<dbReference type="Pfam" id="PF01406">
    <property type="entry name" value="tRNA-synt_1e"/>
    <property type="match status" value="1"/>
</dbReference>
<dbReference type="Proteomes" id="UP000176221">
    <property type="component" value="Unassembled WGS sequence"/>
</dbReference>